<dbReference type="GO" id="GO:0004519">
    <property type="term" value="F:endonuclease activity"/>
    <property type="evidence" value="ECO:0007669"/>
    <property type="project" value="UniProtKB-KW"/>
</dbReference>
<dbReference type="GO" id="GO:0006506">
    <property type="term" value="P:GPI anchor biosynthetic process"/>
    <property type="evidence" value="ECO:0007669"/>
    <property type="project" value="TreeGrafter"/>
</dbReference>
<proteinExistence type="predicted"/>
<dbReference type="PANTHER" id="PTHR14859">
    <property type="entry name" value="CALCOFLUOR WHITE HYPERSENSITIVE PROTEIN PRECURSOR"/>
    <property type="match status" value="1"/>
</dbReference>
<dbReference type="InterPro" id="IPR051916">
    <property type="entry name" value="GPI-anchor_lipid_remodeler"/>
</dbReference>
<dbReference type="InterPro" id="IPR036691">
    <property type="entry name" value="Endo/exonu/phosph_ase_sf"/>
</dbReference>
<accession>A0A6M4ATX1</accession>
<gene>
    <name evidence="2" type="ORF">GV829_06660</name>
</gene>
<protein>
    <submittedName>
        <fullName evidence="2">Endonuclease</fullName>
    </submittedName>
</protein>
<dbReference type="GO" id="GO:0016020">
    <property type="term" value="C:membrane"/>
    <property type="evidence" value="ECO:0007669"/>
    <property type="project" value="GOC"/>
</dbReference>
<dbReference type="EMBL" id="CP053015">
    <property type="protein sequence ID" value="QJQ32176.1"/>
    <property type="molecule type" value="Genomic_DNA"/>
</dbReference>
<evidence type="ECO:0000259" key="1">
    <source>
        <dbReference type="Pfam" id="PF03372"/>
    </source>
</evidence>
<dbReference type="PANTHER" id="PTHR14859:SF15">
    <property type="entry name" value="ENDONUCLEASE_EXONUCLEASE_PHOSPHATASE DOMAIN-CONTAINING PROTEIN"/>
    <property type="match status" value="1"/>
</dbReference>
<dbReference type="RefSeq" id="WP_169945128.1">
    <property type="nucleotide sequence ID" value="NZ_CP053015.1"/>
</dbReference>
<evidence type="ECO:0000313" key="2">
    <source>
        <dbReference type="EMBL" id="QJQ32176.1"/>
    </source>
</evidence>
<dbReference type="SUPFAM" id="SSF56219">
    <property type="entry name" value="DNase I-like"/>
    <property type="match status" value="1"/>
</dbReference>
<dbReference type="InterPro" id="IPR005135">
    <property type="entry name" value="Endo/exonuclease/phosphatase"/>
</dbReference>
<feature type="domain" description="Endonuclease/exonuclease/phosphatase" evidence="1">
    <location>
        <begin position="15"/>
        <end position="230"/>
    </location>
</feature>
<dbReference type="Pfam" id="PF03372">
    <property type="entry name" value="Exo_endo_phos"/>
    <property type="match status" value="1"/>
</dbReference>
<keyword evidence="2" id="KW-0378">Hydrolase</keyword>
<keyword evidence="2" id="KW-0255">Endonuclease</keyword>
<dbReference type="Proteomes" id="UP000503018">
    <property type="component" value="Chromosome"/>
</dbReference>
<organism evidence="2 3">
    <name type="scientific">Sphingomonas lacunae</name>
    <dbReference type="NCBI Taxonomy" id="2698828"/>
    <lineage>
        <taxon>Bacteria</taxon>
        <taxon>Pseudomonadati</taxon>
        <taxon>Pseudomonadota</taxon>
        <taxon>Alphaproteobacteria</taxon>
        <taxon>Sphingomonadales</taxon>
        <taxon>Sphingomonadaceae</taxon>
        <taxon>Sphingomonas</taxon>
    </lineage>
</organism>
<sequence length="239" mass="26071">MSAGNPDGGAALTFASYNIRKAVGLDRRRDPERIMRVLHEIDADVIALQEADRRFGRRITALPLGLIDESPWRAVPLNTRPDSIGWHGNAMLVRKGLEVLGAEAVPLPTLEPRGAICVELQAGARRLRVVGMHLDLSGIRRRHQIRAILAHLRACPAPCPTVMMGDLNEWSPVGGALREFAGSHEVLAPGRSFHARRPVAQLDRIIISPDISVEQCAVHHSATAAVASDHLPVWARLTP</sequence>
<reference evidence="2 3" key="1">
    <citation type="submission" date="2020-01" db="EMBL/GenBank/DDBJ databases">
        <title>Sphingomonas sp. strain CSW-10.</title>
        <authorList>
            <person name="Chen W.-M."/>
        </authorList>
    </citation>
    <scope>NUCLEOTIDE SEQUENCE [LARGE SCALE GENOMIC DNA]</scope>
    <source>
        <strain evidence="2 3">CSW-10</strain>
    </source>
</reference>
<dbReference type="KEGG" id="slan:GV829_06660"/>
<dbReference type="AlphaFoldDB" id="A0A6M4ATX1"/>
<name>A0A6M4ATX1_9SPHN</name>
<keyword evidence="2" id="KW-0540">Nuclease</keyword>
<evidence type="ECO:0000313" key="3">
    <source>
        <dbReference type="Proteomes" id="UP000503018"/>
    </source>
</evidence>
<dbReference type="Gene3D" id="3.60.10.10">
    <property type="entry name" value="Endonuclease/exonuclease/phosphatase"/>
    <property type="match status" value="1"/>
</dbReference>
<keyword evidence="3" id="KW-1185">Reference proteome</keyword>